<accession>A0AA95EUX6</accession>
<reference evidence="2" key="1">
    <citation type="submission" date="2023-03" db="EMBL/GenBank/DDBJ databases">
        <title>Andean soil-derived lignocellulolytic bacterial consortium as a source of novel taxa and putative plastic-active enzymes.</title>
        <authorList>
            <person name="Diaz-Garcia L."/>
            <person name="Chuvochina M."/>
            <person name="Feuerriegel G."/>
            <person name="Bunk B."/>
            <person name="Sproer C."/>
            <person name="Streit W.R."/>
            <person name="Rodriguez L.M."/>
            <person name="Overmann J."/>
            <person name="Jimenez D.J."/>
        </authorList>
    </citation>
    <scope>NUCLEOTIDE SEQUENCE</scope>
    <source>
        <strain evidence="2">MAG 2441</strain>
    </source>
</reference>
<keyword evidence="1" id="KW-1133">Transmembrane helix</keyword>
<proteinExistence type="predicted"/>
<dbReference type="AlphaFoldDB" id="A0AA95EUX6"/>
<dbReference type="Proteomes" id="UP001178662">
    <property type="component" value="Chromosome"/>
</dbReference>
<keyword evidence="3" id="KW-1185">Reference proteome</keyword>
<evidence type="ECO:0000313" key="2">
    <source>
        <dbReference type="EMBL" id="WEK53910.1"/>
    </source>
</evidence>
<dbReference type="EMBL" id="CP119317">
    <property type="protein sequence ID" value="WEK53910.1"/>
    <property type="molecule type" value="Genomic_DNA"/>
</dbReference>
<sequence length="128" mass="14297">MFLDLMWIIGLYAAAVAIVHWAYRREAGVAARHYVLVAGNHQMEIEGYVRALQHFSRRSGTDIAITVVLDHSSDETGAIMDRFAKRGTGIACIRKEEQSGLHKVAADGEQHQVIWIELDQVTDLAKLP</sequence>
<protein>
    <recommendedName>
        <fullName evidence="4">Glycosyltransferase</fullName>
    </recommendedName>
</protein>
<name>A0AA95EUX6_9BACL</name>
<gene>
    <name evidence="2" type="ORF">P0Y55_15290</name>
</gene>
<feature type="transmembrane region" description="Helical" evidence="1">
    <location>
        <begin position="6"/>
        <end position="23"/>
    </location>
</feature>
<organism evidence="2 3">
    <name type="scientific">Candidatus Cohnella colombiensis</name>
    <dbReference type="NCBI Taxonomy" id="3121368"/>
    <lineage>
        <taxon>Bacteria</taxon>
        <taxon>Bacillati</taxon>
        <taxon>Bacillota</taxon>
        <taxon>Bacilli</taxon>
        <taxon>Bacillales</taxon>
        <taxon>Paenibacillaceae</taxon>
        <taxon>Cohnella</taxon>
    </lineage>
</organism>
<evidence type="ECO:0000313" key="3">
    <source>
        <dbReference type="Proteomes" id="UP001178662"/>
    </source>
</evidence>
<keyword evidence="1" id="KW-0812">Transmembrane</keyword>
<evidence type="ECO:0008006" key="4">
    <source>
        <dbReference type="Google" id="ProtNLM"/>
    </source>
</evidence>
<keyword evidence="1" id="KW-0472">Membrane</keyword>
<evidence type="ECO:0000256" key="1">
    <source>
        <dbReference type="SAM" id="Phobius"/>
    </source>
</evidence>